<evidence type="ECO:0000256" key="6">
    <source>
        <dbReference type="PIRSR" id="PIRSR001365-1"/>
    </source>
</evidence>
<feature type="active site" description="Schiff-base intermediate with substrate" evidence="6">
    <location>
        <position position="169"/>
    </location>
</feature>
<reference evidence="8 9" key="1">
    <citation type="journal article" date="2018" name="Antonie Van Leeuwenhoek">
        <title>Larkinella terrae sp. nov., isolated from soil on Jeju Island, South Korea.</title>
        <authorList>
            <person name="Ten L.N."/>
            <person name="Jeon J."/>
            <person name="Park S.J."/>
            <person name="Park S."/>
            <person name="Lee S.Y."/>
            <person name="Kim M.K."/>
            <person name="Jung H.Y."/>
        </authorList>
    </citation>
    <scope>NUCLEOTIDE SEQUENCE [LARGE SCALE GENOMIC DNA]</scope>
    <source>
        <strain evidence="8 9">KCTC 52001</strain>
    </source>
</reference>
<evidence type="ECO:0000256" key="7">
    <source>
        <dbReference type="PIRSR" id="PIRSR001365-2"/>
    </source>
</evidence>
<keyword evidence="9" id="KW-1185">Reference proteome</keyword>
<dbReference type="Pfam" id="PF00701">
    <property type="entry name" value="DHDPS"/>
    <property type="match status" value="1"/>
</dbReference>
<evidence type="ECO:0000256" key="1">
    <source>
        <dbReference type="ARBA" id="ARBA00004496"/>
    </source>
</evidence>
<evidence type="ECO:0000313" key="8">
    <source>
        <dbReference type="EMBL" id="MRS64785.1"/>
    </source>
</evidence>
<dbReference type="InterPro" id="IPR002220">
    <property type="entry name" value="DapA-like"/>
</dbReference>
<dbReference type="PRINTS" id="PR00146">
    <property type="entry name" value="DHPICSNTHASE"/>
</dbReference>
<comment type="caution">
    <text evidence="8">The sequence shown here is derived from an EMBL/GenBank/DDBJ whole genome shotgun (WGS) entry which is preliminary data.</text>
</comment>
<evidence type="ECO:0000256" key="4">
    <source>
        <dbReference type="ARBA" id="ARBA00023277"/>
    </source>
</evidence>
<evidence type="ECO:0000256" key="2">
    <source>
        <dbReference type="ARBA" id="ARBA00022490"/>
    </source>
</evidence>
<dbReference type="PANTHER" id="PTHR12128:SF21">
    <property type="entry name" value="N-ACETYLNEURAMINATE LYASE"/>
    <property type="match status" value="1"/>
</dbReference>
<keyword evidence="4" id="KW-0119">Carbohydrate metabolism</keyword>
<dbReference type="EMBL" id="WJXZ01000014">
    <property type="protein sequence ID" value="MRS64785.1"/>
    <property type="molecule type" value="Genomic_DNA"/>
</dbReference>
<evidence type="ECO:0000313" key="9">
    <source>
        <dbReference type="Proteomes" id="UP000441754"/>
    </source>
</evidence>
<dbReference type="GO" id="GO:0016829">
    <property type="term" value="F:lyase activity"/>
    <property type="evidence" value="ECO:0007669"/>
    <property type="project" value="UniProtKB-KW"/>
</dbReference>
<feature type="binding site" evidence="7">
    <location>
        <position position="211"/>
    </location>
    <ligand>
        <name>pyruvate</name>
        <dbReference type="ChEBI" id="CHEBI:15361"/>
    </ligand>
</feature>
<dbReference type="PANTHER" id="PTHR12128">
    <property type="entry name" value="DIHYDRODIPICOLINATE SYNTHASE"/>
    <property type="match status" value="1"/>
</dbReference>
<evidence type="ECO:0000256" key="5">
    <source>
        <dbReference type="PIRNR" id="PIRNR001365"/>
    </source>
</evidence>
<evidence type="ECO:0000256" key="3">
    <source>
        <dbReference type="ARBA" id="ARBA00023239"/>
    </source>
</evidence>
<name>A0A7K0ESI4_9BACT</name>
<dbReference type="Proteomes" id="UP000441754">
    <property type="component" value="Unassembled WGS sequence"/>
</dbReference>
<dbReference type="OrthoDB" id="9778880at2"/>
<feature type="active site" description="Proton donor/acceptor" evidence="6">
    <location>
        <position position="139"/>
    </location>
</feature>
<dbReference type="AlphaFoldDB" id="A0A7K0ESI4"/>
<dbReference type="PIRSF" id="PIRSF001365">
    <property type="entry name" value="DHDPS"/>
    <property type="match status" value="1"/>
</dbReference>
<dbReference type="RefSeq" id="WP_154178093.1">
    <property type="nucleotide sequence ID" value="NZ_WJXZ01000014.1"/>
</dbReference>
<proteinExistence type="inferred from homology"/>
<protein>
    <submittedName>
        <fullName evidence="8">N-acetylneuraminate lyase</fullName>
    </submittedName>
</protein>
<comment type="similarity">
    <text evidence="5">Belongs to the DapA family.</text>
</comment>
<dbReference type="SUPFAM" id="SSF51569">
    <property type="entry name" value="Aldolase"/>
    <property type="match status" value="1"/>
</dbReference>
<comment type="subcellular location">
    <subcellularLocation>
        <location evidence="1">Cytoplasm</location>
    </subcellularLocation>
</comment>
<dbReference type="InterPro" id="IPR013785">
    <property type="entry name" value="Aldolase_TIM"/>
</dbReference>
<sequence>MNLKKTEGLLTAPFTPFHPDGSLNLPLIPALVDKMIADGVTGAFVCGSNGEGPNMTSEERKAVAEAFVRASAGRLRIWVHVGHSSIRESQELMRHARDIGADAASSVAAFYFKPSSVQNLVDCMSEIASAAPDFPFYYYHIPTLTGVGMDMTEFLRLGEAVIPNLQGIKYTATTIWEYQACLNYAQGRFDVLYGFDEMLLPALSVGAKAAIGSTYNFAAPLYLDVIAAYRSGQQERAQQLMLNLVNMVRVFVKYPPIPAQRAIMHMLGFDLGPCRLPLTQLTNSQYTQLKTELEQIGFLQQLASQRPTAVLGANS</sequence>
<dbReference type="GO" id="GO:0005737">
    <property type="term" value="C:cytoplasm"/>
    <property type="evidence" value="ECO:0007669"/>
    <property type="project" value="UniProtKB-SubCell"/>
</dbReference>
<keyword evidence="3 5" id="KW-0456">Lyase</keyword>
<gene>
    <name evidence="8" type="ORF">GJJ30_26035</name>
</gene>
<accession>A0A7K0ESI4</accession>
<keyword evidence="2" id="KW-0963">Cytoplasm</keyword>
<dbReference type="SMART" id="SM01130">
    <property type="entry name" value="DHDPS"/>
    <property type="match status" value="1"/>
</dbReference>
<dbReference type="Gene3D" id="3.20.20.70">
    <property type="entry name" value="Aldolase class I"/>
    <property type="match status" value="1"/>
</dbReference>
<organism evidence="8 9">
    <name type="scientific">Larkinella terrae</name>
    <dbReference type="NCBI Taxonomy" id="2025311"/>
    <lineage>
        <taxon>Bacteria</taxon>
        <taxon>Pseudomonadati</taxon>
        <taxon>Bacteroidota</taxon>
        <taxon>Cytophagia</taxon>
        <taxon>Cytophagales</taxon>
        <taxon>Spirosomataceae</taxon>
        <taxon>Larkinella</taxon>
    </lineage>
</organism>